<protein>
    <recommendedName>
        <fullName evidence="2">Peptide-methionine (S)-S-oxide reductase</fullName>
    </recommendedName>
</protein>
<dbReference type="Gene3D" id="3.30.1060.10">
    <property type="entry name" value="Peptide methionine sulphoxide reductase MsrA"/>
    <property type="match status" value="1"/>
</dbReference>
<sequence>MRVHALTLHPGKWWVWIGLYCYYSSCTNHKSGVGVVYSLSSNDASIASSSRRNFLTASGLSTLTLPLIAGAREPKQNPKNLVSVYFGAGCFWHLQHEFILAETKLLNRQPKTFTARTGYAGGLQSGTNNRVCYHNGGRGYQSRDDYGKMGFAEVVELTIPRDTVPAFFERYLGLFNDKKKQRVDYMDKGAEYRSLIGLPGGGVDIDSPEMEAIRQCSQTNGYTLKNGVGNDGDTLRKAQIWVMDSSQFPFYQAEVYHQFHDDFLKDEPYGSDYNDLARMEYNDGRLVQTSCPRDILPF</sequence>
<evidence type="ECO:0008006" key="2">
    <source>
        <dbReference type="Google" id="ProtNLM"/>
    </source>
</evidence>
<dbReference type="GO" id="GO:0008113">
    <property type="term" value="F:peptide-methionine (S)-S-oxide reductase activity"/>
    <property type="evidence" value="ECO:0007669"/>
    <property type="project" value="InterPro"/>
</dbReference>
<name>A0A7S0CHX0_9STRA</name>
<accession>A0A7S0CHX0</accession>
<dbReference type="InterPro" id="IPR036509">
    <property type="entry name" value="Met_Sox_Rdtase_MsrA_sf"/>
</dbReference>
<evidence type="ECO:0000313" key="1">
    <source>
        <dbReference type="EMBL" id="CAD8422629.1"/>
    </source>
</evidence>
<gene>
    <name evidence="1" type="ORF">PINE0816_LOCUS18786</name>
</gene>
<proteinExistence type="predicted"/>
<reference evidence="1" key="1">
    <citation type="submission" date="2021-01" db="EMBL/GenBank/DDBJ databases">
        <authorList>
            <person name="Corre E."/>
            <person name="Pelletier E."/>
            <person name="Niang G."/>
            <person name="Scheremetjew M."/>
            <person name="Finn R."/>
            <person name="Kale V."/>
            <person name="Holt S."/>
            <person name="Cochrane G."/>
            <person name="Meng A."/>
            <person name="Brown T."/>
            <person name="Cohen L."/>
        </authorList>
    </citation>
    <scope>NUCLEOTIDE SEQUENCE</scope>
    <source>
        <strain evidence="1">CCAP1064/1</strain>
    </source>
</reference>
<dbReference type="AlphaFoldDB" id="A0A7S0CHX0"/>
<dbReference type="EMBL" id="HBEL01040352">
    <property type="protein sequence ID" value="CAD8422629.1"/>
    <property type="molecule type" value="Transcribed_RNA"/>
</dbReference>
<organism evidence="1">
    <name type="scientific">Proboscia inermis</name>
    <dbReference type="NCBI Taxonomy" id="420281"/>
    <lineage>
        <taxon>Eukaryota</taxon>
        <taxon>Sar</taxon>
        <taxon>Stramenopiles</taxon>
        <taxon>Ochrophyta</taxon>
        <taxon>Bacillariophyta</taxon>
        <taxon>Coscinodiscophyceae</taxon>
        <taxon>Rhizosoleniophycidae</taxon>
        <taxon>Rhizosoleniales</taxon>
        <taxon>Rhizosoleniaceae</taxon>
        <taxon>Proboscia</taxon>
    </lineage>
</organism>
<dbReference type="SUPFAM" id="SSF55068">
    <property type="entry name" value="Peptide methionine sulfoxide reductase"/>
    <property type="match status" value="1"/>
</dbReference>